<keyword evidence="2" id="KW-0819">tRNA processing</keyword>
<evidence type="ECO:0000256" key="1">
    <source>
        <dbReference type="ARBA" id="ARBA00007953"/>
    </source>
</evidence>
<dbReference type="InterPro" id="IPR042214">
    <property type="entry name" value="TruD_catalytic"/>
</dbReference>
<feature type="domain" description="TRUD" evidence="5">
    <location>
        <begin position="134"/>
        <end position="345"/>
    </location>
</feature>
<dbReference type="EMBL" id="JABFJV010000523">
    <property type="protein sequence ID" value="NOK39608.1"/>
    <property type="molecule type" value="Genomic_DNA"/>
</dbReference>
<evidence type="ECO:0000256" key="3">
    <source>
        <dbReference type="ARBA" id="ARBA00023235"/>
    </source>
</evidence>
<reference evidence="6 7" key="1">
    <citation type="submission" date="2020-05" db="EMBL/GenBank/DDBJ databases">
        <authorList>
            <person name="Whitworth D."/>
        </authorList>
    </citation>
    <scope>NUCLEOTIDE SEQUENCE [LARGE SCALE GENOMIC DNA]</scope>
    <source>
        <strain evidence="6 7">AB043B</strain>
    </source>
</reference>
<keyword evidence="3" id="KW-0413">Isomerase</keyword>
<sequence>MRIKQKPEDFSVKESYRFDEVESGRHRVYLMDKQKLSTFDAVNRIRDAFGLKPGAISYCGLKDKQGRTEQIIAVDGADVDMQEPDLRLKFLGRTDKPLSARNITSNRFSVTVRALTHDSLAPLNLAAAEVNRLGVVNYFDSQRFGALKHGQGFIAKDLIRGDFEAALHNYFARPSDLDRTEDAKVKGFWRDNWGKWDARVPFEGAKKYHRILRSLRDHPGDWLRAFLQIDSDYRAMILFEYQSYLWNEGVRRYLQLMLPRESMFPMRYQAGTLLHFRDAPPDVLQTLREKTFPLVGPDSTFEDPKVAEAMAWVLGKEKLKLADLRIKGAERMLYFKEEQRPLVMFPHKLVVGRTQNDDVNRGEIKVNVAFTLPPGAYATLVIKRLFHFEYTEDTKEDIRTSQRPRLVTAERDEVRVEAARSAARASEGPSRHRDLADKRPAPPAREPRAPSRIGRPARATREAAPEPVKTGVRSDRAERPAARPAPVGTLTAPAPPEPEIPLGFRAKQKQRKQVKAESRAEKAEKQRLAAAKSAKKQKRK</sequence>
<dbReference type="PROSITE" id="PS01268">
    <property type="entry name" value="UPF0024"/>
    <property type="match status" value="1"/>
</dbReference>
<keyword evidence="7" id="KW-1185">Reference proteome</keyword>
<dbReference type="Gene3D" id="3.30.70.3160">
    <property type="match status" value="1"/>
</dbReference>
<organism evidence="6 7">
    <name type="scientific">Corallococcus exercitus</name>
    <dbReference type="NCBI Taxonomy" id="2316736"/>
    <lineage>
        <taxon>Bacteria</taxon>
        <taxon>Pseudomonadati</taxon>
        <taxon>Myxococcota</taxon>
        <taxon>Myxococcia</taxon>
        <taxon>Myxococcales</taxon>
        <taxon>Cystobacterineae</taxon>
        <taxon>Myxococcaceae</taxon>
        <taxon>Corallococcus</taxon>
    </lineage>
</organism>
<evidence type="ECO:0000313" key="7">
    <source>
        <dbReference type="Proteomes" id="UP000563426"/>
    </source>
</evidence>
<dbReference type="PANTHER" id="PTHR13326">
    <property type="entry name" value="TRNA PSEUDOURIDINE SYNTHASE D"/>
    <property type="match status" value="1"/>
</dbReference>
<dbReference type="GO" id="GO:0009982">
    <property type="term" value="F:pseudouridine synthase activity"/>
    <property type="evidence" value="ECO:0007669"/>
    <property type="project" value="InterPro"/>
</dbReference>
<dbReference type="Proteomes" id="UP000563426">
    <property type="component" value="Unassembled WGS sequence"/>
</dbReference>
<dbReference type="GO" id="GO:0001522">
    <property type="term" value="P:pseudouridine synthesis"/>
    <property type="evidence" value="ECO:0007669"/>
    <property type="project" value="InterPro"/>
</dbReference>
<feature type="region of interest" description="Disordered" evidence="4">
    <location>
        <begin position="394"/>
        <end position="540"/>
    </location>
</feature>
<dbReference type="GO" id="GO:0003723">
    <property type="term" value="F:RNA binding"/>
    <property type="evidence" value="ECO:0007669"/>
    <property type="project" value="InterPro"/>
</dbReference>
<dbReference type="AlphaFoldDB" id="A0A7Y4NXP0"/>
<feature type="compositionally biased region" description="Basic and acidic residues" evidence="4">
    <location>
        <begin position="514"/>
        <end position="527"/>
    </location>
</feature>
<dbReference type="InterPro" id="IPR001656">
    <property type="entry name" value="PsdUridine_synth_TruD"/>
</dbReference>
<evidence type="ECO:0000313" key="6">
    <source>
        <dbReference type="EMBL" id="NOK39608.1"/>
    </source>
</evidence>
<feature type="compositionally biased region" description="Basic and acidic residues" evidence="4">
    <location>
        <begin position="429"/>
        <end position="449"/>
    </location>
</feature>
<dbReference type="Gene3D" id="1.10.1510.30">
    <property type="match status" value="1"/>
</dbReference>
<accession>A0A7Y4NXP0</accession>
<evidence type="ECO:0000259" key="5">
    <source>
        <dbReference type="PROSITE" id="PS50984"/>
    </source>
</evidence>
<dbReference type="SUPFAM" id="SSF55120">
    <property type="entry name" value="Pseudouridine synthase"/>
    <property type="match status" value="1"/>
</dbReference>
<dbReference type="GO" id="GO:0140098">
    <property type="term" value="F:catalytic activity, acting on RNA"/>
    <property type="evidence" value="ECO:0007669"/>
    <property type="project" value="UniProtKB-ARBA"/>
</dbReference>
<gene>
    <name evidence="6" type="primary">truD</name>
    <name evidence="6" type="ORF">HMI49_41235</name>
</gene>
<dbReference type="PROSITE" id="PS50984">
    <property type="entry name" value="TRUD"/>
    <property type="match status" value="1"/>
</dbReference>
<dbReference type="InterPro" id="IPR011760">
    <property type="entry name" value="PsdUridine_synth_TruD_insert"/>
</dbReference>
<name>A0A7Y4NXP0_9BACT</name>
<proteinExistence type="inferred from homology"/>
<dbReference type="PANTHER" id="PTHR13326:SF21">
    <property type="entry name" value="PSEUDOURIDYLATE SYNTHASE PUS7L"/>
    <property type="match status" value="1"/>
</dbReference>
<dbReference type="Pfam" id="PF01142">
    <property type="entry name" value="TruD"/>
    <property type="match status" value="1"/>
</dbReference>
<dbReference type="InterPro" id="IPR020103">
    <property type="entry name" value="PsdUridine_synth_cat_dom_sf"/>
</dbReference>
<evidence type="ECO:0000256" key="2">
    <source>
        <dbReference type="ARBA" id="ARBA00022694"/>
    </source>
</evidence>
<evidence type="ECO:0000256" key="4">
    <source>
        <dbReference type="SAM" id="MobiDB-lite"/>
    </source>
</evidence>
<feature type="compositionally biased region" description="Basic and acidic residues" evidence="4">
    <location>
        <begin position="472"/>
        <end position="481"/>
    </location>
</feature>
<dbReference type="RefSeq" id="WP_171439058.1">
    <property type="nucleotide sequence ID" value="NZ_JABFJV010000523.1"/>
</dbReference>
<comment type="similarity">
    <text evidence="1">Belongs to the pseudouridine synthase TruD family.</text>
</comment>
<feature type="compositionally biased region" description="Basic and acidic residues" evidence="4">
    <location>
        <begin position="408"/>
        <end position="418"/>
    </location>
</feature>
<protein>
    <submittedName>
        <fullName evidence="6">tRNA pseudouridine(13) synthase TruD</fullName>
    </submittedName>
</protein>
<dbReference type="GO" id="GO:0008033">
    <property type="term" value="P:tRNA processing"/>
    <property type="evidence" value="ECO:0007669"/>
    <property type="project" value="UniProtKB-KW"/>
</dbReference>
<comment type="caution">
    <text evidence="6">The sequence shown here is derived from an EMBL/GenBank/DDBJ whole genome shotgun (WGS) entry which is preliminary data.</text>
</comment>
<dbReference type="Gene3D" id="3.30.2350.20">
    <property type="entry name" value="TruD, catalytic domain"/>
    <property type="match status" value="1"/>
</dbReference>
<dbReference type="InterPro" id="IPR020119">
    <property type="entry name" value="PsdUridine_synth_TruD_CS"/>
</dbReference>